<dbReference type="FunFam" id="4.10.280.10:FF:000029">
    <property type="entry name" value="Achaete-scute family bHLH transcription factor 1"/>
    <property type="match status" value="1"/>
</dbReference>
<feature type="compositionally biased region" description="Low complexity" evidence="6">
    <location>
        <begin position="150"/>
        <end position="175"/>
    </location>
</feature>
<dbReference type="GO" id="GO:0000977">
    <property type="term" value="F:RNA polymerase II transcription regulatory region sequence-specific DNA binding"/>
    <property type="evidence" value="ECO:0007669"/>
    <property type="project" value="TreeGrafter"/>
</dbReference>
<dbReference type="SUPFAM" id="SSF47459">
    <property type="entry name" value="HLH, helix-loop-helix DNA-binding domain"/>
    <property type="match status" value="1"/>
</dbReference>
<dbReference type="GO" id="GO:0045944">
    <property type="term" value="P:positive regulation of transcription by RNA polymerase II"/>
    <property type="evidence" value="ECO:0007669"/>
    <property type="project" value="TreeGrafter"/>
</dbReference>
<name>A0A2G8KT52_STIJA</name>
<evidence type="ECO:0000256" key="2">
    <source>
        <dbReference type="ARBA" id="ARBA00022473"/>
    </source>
</evidence>
<comment type="subcellular location">
    <subcellularLocation>
        <location evidence="1">Nucleus</location>
    </subcellularLocation>
</comment>
<keyword evidence="3" id="KW-0524">Neurogenesis</keyword>
<dbReference type="PROSITE" id="PS50888">
    <property type="entry name" value="BHLH"/>
    <property type="match status" value="1"/>
</dbReference>
<dbReference type="SMART" id="SM00353">
    <property type="entry name" value="HLH"/>
    <property type="match status" value="1"/>
</dbReference>
<dbReference type="Gene3D" id="4.10.280.10">
    <property type="entry name" value="Helix-loop-helix DNA-binding domain"/>
    <property type="match status" value="1"/>
</dbReference>
<evidence type="ECO:0000256" key="5">
    <source>
        <dbReference type="ARBA" id="ARBA00023242"/>
    </source>
</evidence>
<feature type="region of interest" description="Disordered" evidence="6">
    <location>
        <begin position="147"/>
        <end position="183"/>
    </location>
</feature>
<evidence type="ECO:0000313" key="8">
    <source>
        <dbReference type="EMBL" id="PIK51184.1"/>
    </source>
</evidence>
<comment type="caution">
    <text evidence="8">The sequence shown here is derived from an EMBL/GenBank/DDBJ whole genome shotgun (WGS) entry which is preliminary data.</text>
</comment>
<dbReference type="STRING" id="307972.A0A2G8KT52"/>
<dbReference type="AlphaFoldDB" id="A0A2G8KT52"/>
<evidence type="ECO:0000313" key="9">
    <source>
        <dbReference type="Proteomes" id="UP000230750"/>
    </source>
</evidence>
<dbReference type="InterPro" id="IPR036638">
    <property type="entry name" value="HLH_DNA-bd_sf"/>
</dbReference>
<keyword evidence="5" id="KW-0539">Nucleus</keyword>
<dbReference type="PANTHER" id="PTHR13935">
    <property type="entry name" value="ACHAETE-SCUTE TRANSCRIPTION FACTOR-RELATED"/>
    <property type="match status" value="1"/>
</dbReference>
<organism evidence="8 9">
    <name type="scientific">Stichopus japonicus</name>
    <name type="common">Sea cucumber</name>
    <dbReference type="NCBI Taxonomy" id="307972"/>
    <lineage>
        <taxon>Eukaryota</taxon>
        <taxon>Metazoa</taxon>
        <taxon>Echinodermata</taxon>
        <taxon>Eleutherozoa</taxon>
        <taxon>Echinozoa</taxon>
        <taxon>Holothuroidea</taxon>
        <taxon>Aspidochirotacea</taxon>
        <taxon>Aspidochirotida</taxon>
        <taxon>Stichopodidae</taxon>
        <taxon>Apostichopus</taxon>
    </lineage>
</organism>
<protein>
    <submittedName>
        <fullName evidence="8">Transcription factor achaete/acute</fullName>
    </submittedName>
</protein>
<dbReference type="GO" id="GO:0050767">
    <property type="term" value="P:regulation of neurogenesis"/>
    <property type="evidence" value="ECO:0007669"/>
    <property type="project" value="TreeGrafter"/>
</dbReference>
<dbReference type="Proteomes" id="UP000230750">
    <property type="component" value="Unassembled WGS sequence"/>
</dbReference>
<sequence>MLQNQPFSFSAFKPCGNGNSIVTSLHDGSVTKSTSPQVVVAKRLKEVNGSRKLSGTTYMRVKRRSHFGQLGGYLPPPAPAAVARRNERERNRVKLVNLGFASLRNQLPDGVKNKKMSKVETLRSAVDYIKHLQELLDDNDAVNAVFSHGSQMTPSPSATSTSSSPVRSPIGSASSEPLSPEDADLANFPEWFCWPTAD</sequence>
<keyword evidence="9" id="KW-1185">Reference proteome</keyword>
<dbReference type="OrthoDB" id="5976910at2759"/>
<keyword evidence="4" id="KW-0238">DNA-binding</keyword>
<evidence type="ECO:0000259" key="7">
    <source>
        <dbReference type="PROSITE" id="PS50888"/>
    </source>
</evidence>
<dbReference type="InterPro" id="IPR015660">
    <property type="entry name" value="MASH1/Ascl1a-like"/>
</dbReference>
<dbReference type="GO" id="GO:0090575">
    <property type="term" value="C:RNA polymerase II transcription regulator complex"/>
    <property type="evidence" value="ECO:0007669"/>
    <property type="project" value="TreeGrafter"/>
</dbReference>
<feature type="domain" description="BHLH" evidence="7">
    <location>
        <begin position="80"/>
        <end position="132"/>
    </location>
</feature>
<dbReference type="GO" id="GO:0000981">
    <property type="term" value="F:DNA-binding transcription factor activity, RNA polymerase II-specific"/>
    <property type="evidence" value="ECO:0007669"/>
    <property type="project" value="TreeGrafter"/>
</dbReference>
<dbReference type="PANTHER" id="PTHR13935:SF153">
    <property type="entry name" value="ACHAETE-SCUTE FAMILY BHLH TRANSCRIPTION FACTOR 1"/>
    <property type="match status" value="1"/>
</dbReference>
<dbReference type="EMBL" id="MRZV01000384">
    <property type="protein sequence ID" value="PIK51184.1"/>
    <property type="molecule type" value="Genomic_DNA"/>
</dbReference>
<gene>
    <name evidence="8" type="ORF">BSL78_11901</name>
</gene>
<evidence type="ECO:0000256" key="4">
    <source>
        <dbReference type="ARBA" id="ARBA00023125"/>
    </source>
</evidence>
<evidence type="ECO:0000256" key="3">
    <source>
        <dbReference type="ARBA" id="ARBA00022902"/>
    </source>
</evidence>
<reference evidence="8 9" key="1">
    <citation type="journal article" date="2017" name="PLoS Biol.">
        <title>The sea cucumber genome provides insights into morphological evolution and visceral regeneration.</title>
        <authorList>
            <person name="Zhang X."/>
            <person name="Sun L."/>
            <person name="Yuan J."/>
            <person name="Sun Y."/>
            <person name="Gao Y."/>
            <person name="Zhang L."/>
            <person name="Li S."/>
            <person name="Dai H."/>
            <person name="Hamel J.F."/>
            <person name="Liu C."/>
            <person name="Yu Y."/>
            <person name="Liu S."/>
            <person name="Lin W."/>
            <person name="Guo K."/>
            <person name="Jin S."/>
            <person name="Xu P."/>
            <person name="Storey K.B."/>
            <person name="Huan P."/>
            <person name="Zhang T."/>
            <person name="Zhou Y."/>
            <person name="Zhang J."/>
            <person name="Lin C."/>
            <person name="Li X."/>
            <person name="Xing L."/>
            <person name="Huo D."/>
            <person name="Sun M."/>
            <person name="Wang L."/>
            <person name="Mercier A."/>
            <person name="Li F."/>
            <person name="Yang H."/>
            <person name="Xiang J."/>
        </authorList>
    </citation>
    <scope>NUCLEOTIDE SEQUENCE [LARGE SCALE GENOMIC DNA]</scope>
    <source>
        <strain evidence="8">Shaxun</strain>
        <tissue evidence="8">Muscle</tissue>
    </source>
</reference>
<dbReference type="GO" id="GO:0030182">
    <property type="term" value="P:neuron differentiation"/>
    <property type="evidence" value="ECO:0007669"/>
    <property type="project" value="TreeGrafter"/>
</dbReference>
<proteinExistence type="predicted"/>
<dbReference type="GO" id="GO:0046983">
    <property type="term" value="F:protein dimerization activity"/>
    <property type="evidence" value="ECO:0007669"/>
    <property type="project" value="InterPro"/>
</dbReference>
<dbReference type="GO" id="GO:0007423">
    <property type="term" value="P:sensory organ development"/>
    <property type="evidence" value="ECO:0007669"/>
    <property type="project" value="TreeGrafter"/>
</dbReference>
<accession>A0A2G8KT52</accession>
<dbReference type="Pfam" id="PF00010">
    <property type="entry name" value="HLH"/>
    <property type="match status" value="1"/>
</dbReference>
<evidence type="ECO:0000256" key="6">
    <source>
        <dbReference type="SAM" id="MobiDB-lite"/>
    </source>
</evidence>
<evidence type="ECO:0000256" key="1">
    <source>
        <dbReference type="ARBA" id="ARBA00004123"/>
    </source>
</evidence>
<dbReference type="InterPro" id="IPR011598">
    <property type="entry name" value="bHLH_dom"/>
</dbReference>
<keyword evidence="2" id="KW-0217">Developmental protein</keyword>